<protein>
    <recommendedName>
        <fullName evidence="13">Small ribosomal subunit protein uS17</fullName>
    </recommendedName>
    <alternativeName>
        <fullName evidence="14">40S ribosomal protein S11</fullName>
    </alternativeName>
</protein>
<dbReference type="SUPFAM" id="SSF50249">
    <property type="entry name" value="Nucleic acid-binding proteins"/>
    <property type="match status" value="1"/>
</dbReference>
<dbReference type="InParanoid" id="L2GPH6"/>
<keyword evidence="10" id="KW-0564">Palmitate</keyword>
<keyword evidence="17" id="KW-1185">Reference proteome</keyword>
<dbReference type="InterPro" id="IPR032440">
    <property type="entry name" value="Ribosomal_uS17_N"/>
</dbReference>
<dbReference type="EMBL" id="JH370132">
    <property type="protein sequence ID" value="ELA42415.1"/>
    <property type="molecule type" value="Genomic_DNA"/>
</dbReference>
<keyword evidence="8 16" id="KW-0689">Ribosomal protein</keyword>
<evidence type="ECO:0000259" key="15">
    <source>
        <dbReference type="Pfam" id="PF16205"/>
    </source>
</evidence>
<dbReference type="FunCoup" id="L2GPH6">
    <property type="interactions" value="170"/>
</dbReference>
<keyword evidence="12" id="KW-0449">Lipoprotein</keyword>
<evidence type="ECO:0000256" key="8">
    <source>
        <dbReference type="ARBA" id="ARBA00022980"/>
    </source>
</evidence>
<evidence type="ECO:0000256" key="6">
    <source>
        <dbReference type="ARBA" id="ARBA00022884"/>
    </source>
</evidence>
<evidence type="ECO:0000256" key="4">
    <source>
        <dbReference type="ARBA" id="ARBA00022490"/>
    </source>
</evidence>
<evidence type="ECO:0000256" key="10">
    <source>
        <dbReference type="ARBA" id="ARBA00023139"/>
    </source>
</evidence>
<dbReference type="Pfam" id="PF00366">
    <property type="entry name" value="Ribosomal_S17"/>
    <property type="match status" value="1"/>
</dbReference>
<dbReference type="Proteomes" id="UP000011082">
    <property type="component" value="Unassembled WGS sequence"/>
</dbReference>
<dbReference type="RefSeq" id="XP_007603966.1">
    <property type="nucleotide sequence ID" value="XM_007603904.1"/>
</dbReference>
<dbReference type="GO" id="GO:0003723">
    <property type="term" value="F:RNA binding"/>
    <property type="evidence" value="ECO:0007669"/>
    <property type="project" value="UniProtKB-KW"/>
</dbReference>
<evidence type="ECO:0000256" key="3">
    <source>
        <dbReference type="ARBA" id="ARBA00022481"/>
    </source>
</evidence>
<sequence>MVEVIVKNKVFPRQKQVAVAPYATEEEKLKTRFCKETAGNYKAPETAINATYYDRKCPFTGEVNVRGRIFKGKVIKMKAEKTIVVRIDYLHYDSKYKRFARRNSKINVHLSPCFLGLVNLGDTVVCGETKPLSKTKSSAVIGVEKAEDTKSIKVFRKP</sequence>
<dbReference type="GO" id="GO:0006412">
    <property type="term" value="P:translation"/>
    <property type="evidence" value="ECO:0007669"/>
    <property type="project" value="InterPro"/>
</dbReference>
<proteinExistence type="inferred from homology"/>
<evidence type="ECO:0000256" key="12">
    <source>
        <dbReference type="ARBA" id="ARBA00023288"/>
    </source>
</evidence>
<dbReference type="FunFam" id="2.40.50.1000:FF:000008">
    <property type="entry name" value="40S ribosomal protein S11"/>
    <property type="match status" value="1"/>
</dbReference>
<dbReference type="Pfam" id="PF16205">
    <property type="entry name" value="Ribosomal_S17_N"/>
    <property type="match status" value="1"/>
</dbReference>
<name>L2GPH6_VITCO</name>
<dbReference type="PANTHER" id="PTHR10744">
    <property type="entry name" value="40S RIBOSOMAL PROTEIN S11 FAMILY MEMBER"/>
    <property type="match status" value="1"/>
</dbReference>
<accession>L2GPH6</accession>
<dbReference type="AlphaFoldDB" id="L2GPH6"/>
<gene>
    <name evidence="16" type="ORF">VICG_00514</name>
</gene>
<evidence type="ECO:0000256" key="13">
    <source>
        <dbReference type="ARBA" id="ARBA00035164"/>
    </source>
</evidence>
<evidence type="ECO:0000256" key="9">
    <source>
        <dbReference type="ARBA" id="ARBA00022990"/>
    </source>
</evidence>
<dbReference type="VEuPathDB" id="MicrosporidiaDB:VICG_00514"/>
<dbReference type="InterPro" id="IPR012340">
    <property type="entry name" value="NA-bd_OB-fold"/>
</dbReference>
<dbReference type="PANTHER" id="PTHR10744:SF9">
    <property type="entry name" value="40S RIBOSOMAL PROTEIN S11-RELATED"/>
    <property type="match status" value="1"/>
</dbReference>
<evidence type="ECO:0000256" key="7">
    <source>
        <dbReference type="ARBA" id="ARBA00022934"/>
    </source>
</evidence>
<keyword evidence="3" id="KW-0488">Methylation</keyword>
<organism evidence="16 17">
    <name type="scientific">Vittaforma corneae (strain ATCC 50505)</name>
    <name type="common">Microsporidian parasite</name>
    <name type="synonym">Nosema corneum</name>
    <dbReference type="NCBI Taxonomy" id="993615"/>
    <lineage>
        <taxon>Eukaryota</taxon>
        <taxon>Fungi</taxon>
        <taxon>Fungi incertae sedis</taxon>
        <taxon>Microsporidia</taxon>
        <taxon>Nosematidae</taxon>
        <taxon>Vittaforma</taxon>
    </lineage>
</organism>
<keyword evidence="6" id="KW-0694">RNA-binding</keyword>
<keyword evidence="7" id="KW-0164">Citrullination</keyword>
<comment type="subcellular location">
    <subcellularLocation>
        <location evidence="1">Cytoplasm</location>
    </subcellularLocation>
</comment>
<keyword evidence="5" id="KW-0597">Phosphoprotein</keyword>
<dbReference type="OrthoDB" id="10254436at2759"/>
<dbReference type="InterPro" id="IPR000266">
    <property type="entry name" value="Ribosomal_uS17"/>
</dbReference>
<evidence type="ECO:0000256" key="14">
    <source>
        <dbReference type="ARBA" id="ARBA00035471"/>
    </source>
</evidence>
<keyword evidence="4" id="KW-0963">Cytoplasm</keyword>
<dbReference type="STRING" id="993615.L2GPH6"/>
<evidence type="ECO:0000313" key="17">
    <source>
        <dbReference type="Proteomes" id="UP000011082"/>
    </source>
</evidence>
<feature type="domain" description="Small ribosomal subunit protein uS17 N-terminal" evidence="15">
    <location>
        <begin position="7"/>
        <end position="70"/>
    </location>
</feature>
<reference evidence="17" key="1">
    <citation type="submission" date="2011-05" db="EMBL/GenBank/DDBJ databases">
        <title>The genome sequence of Vittaforma corneae strain ATCC 50505.</title>
        <authorList>
            <consortium name="The Broad Institute Genome Sequencing Platform"/>
            <person name="Cuomo C."/>
            <person name="Didier E."/>
            <person name="Bowers L."/>
            <person name="Young S.K."/>
            <person name="Zeng Q."/>
            <person name="Gargeya S."/>
            <person name="Fitzgerald M."/>
            <person name="Haas B."/>
            <person name="Abouelleil A."/>
            <person name="Alvarado L."/>
            <person name="Arachchi H.M."/>
            <person name="Berlin A."/>
            <person name="Chapman S.B."/>
            <person name="Gearin G."/>
            <person name="Goldberg J."/>
            <person name="Griggs A."/>
            <person name="Gujja S."/>
            <person name="Hansen M."/>
            <person name="Heiman D."/>
            <person name="Howarth C."/>
            <person name="Larimer J."/>
            <person name="Lui A."/>
            <person name="MacDonald P.J.P."/>
            <person name="McCowen C."/>
            <person name="Montmayeur A."/>
            <person name="Murphy C."/>
            <person name="Neiman D."/>
            <person name="Pearson M."/>
            <person name="Priest M."/>
            <person name="Roberts A."/>
            <person name="Saif S."/>
            <person name="Shea T."/>
            <person name="Sisk P."/>
            <person name="Stolte C."/>
            <person name="Sykes S."/>
            <person name="Wortman J."/>
            <person name="Nusbaum C."/>
            <person name="Birren B."/>
        </authorList>
    </citation>
    <scope>NUCLEOTIDE SEQUENCE [LARGE SCALE GENOMIC DNA]</scope>
    <source>
        <strain evidence="17">ATCC 50505</strain>
    </source>
</reference>
<evidence type="ECO:0000313" key="16">
    <source>
        <dbReference type="EMBL" id="ELA42415.1"/>
    </source>
</evidence>
<dbReference type="OMA" id="DYEKCPF"/>
<evidence type="ECO:0000256" key="1">
    <source>
        <dbReference type="ARBA" id="ARBA00004496"/>
    </source>
</evidence>
<dbReference type="Gene3D" id="2.40.50.1000">
    <property type="match status" value="1"/>
</dbReference>
<evidence type="ECO:0000256" key="2">
    <source>
        <dbReference type="ARBA" id="ARBA00010254"/>
    </source>
</evidence>
<dbReference type="CDD" id="cd00364">
    <property type="entry name" value="Ribosomal_uS17"/>
    <property type="match status" value="1"/>
</dbReference>
<keyword evidence="9" id="KW-0007">Acetylation</keyword>
<dbReference type="GeneID" id="19881231"/>
<dbReference type="GO" id="GO:0022627">
    <property type="term" value="C:cytosolic small ribosomal subunit"/>
    <property type="evidence" value="ECO:0007669"/>
    <property type="project" value="TreeGrafter"/>
</dbReference>
<dbReference type="HOGENOM" id="CLU_073626_0_2_1"/>
<evidence type="ECO:0000256" key="5">
    <source>
        <dbReference type="ARBA" id="ARBA00022553"/>
    </source>
</evidence>
<keyword evidence="11" id="KW-0687">Ribonucleoprotein</keyword>
<comment type="similarity">
    <text evidence="2">Belongs to the universal ribosomal protein uS17 family.</text>
</comment>
<dbReference type="GO" id="GO:0003735">
    <property type="term" value="F:structural constituent of ribosome"/>
    <property type="evidence" value="ECO:0007669"/>
    <property type="project" value="InterPro"/>
</dbReference>
<evidence type="ECO:0000256" key="11">
    <source>
        <dbReference type="ARBA" id="ARBA00023274"/>
    </source>
</evidence>